<reference evidence="2" key="1">
    <citation type="submission" date="2022-11" db="UniProtKB">
        <authorList>
            <consortium name="EnsemblMetazoa"/>
        </authorList>
    </citation>
    <scope>IDENTIFICATION</scope>
</reference>
<dbReference type="OMA" id="GKGKNYN"/>
<feature type="region of interest" description="Disordered" evidence="1">
    <location>
        <begin position="206"/>
        <end position="226"/>
    </location>
</feature>
<dbReference type="RefSeq" id="XP_038048947.1">
    <property type="nucleotide sequence ID" value="XM_038193019.1"/>
</dbReference>
<dbReference type="AlphaFoldDB" id="A0A913ZAY9"/>
<dbReference type="GeneID" id="119722733"/>
<keyword evidence="3" id="KW-1185">Reference proteome</keyword>
<evidence type="ECO:0000313" key="3">
    <source>
        <dbReference type="Proteomes" id="UP000887568"/>
    </source>
</evidence>
<evidence type="ECO:0000313" key="2">
    <source>
        <dbReference type="EnsemblMetazoa" id="XP_038048947.1"/>
    </source>
</evidence>
<feature type="compositionally biased region" description="Basic and acidic residues" evidence="1">
    <location>
        <begin position="15"/>
        <end position="44"/>
    </location>
</feature>
<dbReference type="EnsemblMetazoa" id="XM_038193019.1">
    <property type="protein sequence ID" value="XP_038048947.1"/>
    <property type="gene ID" value="LOC119722733"/>
</dbReference>
<dbReference type="Proteomes" id="UP000887568">
    <property type="component" value="Unplaced"/>
</dbReference>
<organism evidence="2 3">
    <name type="scientific">Patiria miniata</name>
    <name type="common">Bat star</name>
    <name type="synonym">Asterina miniata</name>
    <dbReference type="NCBI Taxonomy" id="46514"/>
    <lineage>
        <taxon>Eukaryota</taxon>
        <taxon>Metazoa</taxon>
        <taxon>Echinodermata</taxon>
        <taxon>Eleutherozoa</taxon>
        <taxon>Asterozoa</taxon>
        <taxon>Asteroidea</taxon>
        <taxon>Valvatacea</taxon>
        <taxon>Valvatida</taxon>
        <taxon>Asterinidae</taxon>
        <taxon>Patiria</taxon>
    </lineage>
</organism>
<evidence type="ECO:0000256" key="1">
    <source>
        <dbReference type="SAM" id="MobiDB-lite"/>
    </source>
</evidence>
<name>A0A913ZAY9_PATMI</name>
<protein>
    <submittedName>
        <fullName evidence="2">Uncharacterized protein</fullName>
    </submittedName>
</protein>
<feature type="region of interest" description="Disordered" evidence="1">
    <location>
        <begin position="1"/>
        <end position="51"/>
    </location>
</feature>
<accession>A0A913ZAY9</accession>
<proteinExistence type="predicted"/>
<sequence length="321" mass="35689">MTTSKKPSSAPARISAKDDIWKDIHDWAKPSGSRGEEGAGHEGEGTAMIGSQLKDNVTEQRMLEGRLMDLSKERYKFIVQVAWQRKAFVDRQKAKTGVMKDLLNGIDTSQVATGKGTNYNARMHVRHDTYKTLALKTYAEGHKSNYSTSPQSQKEEYSEDGLLEMKPIFPNPTHPIFKTEIPSSSGSQRFNQARHMMLDRRKAGGVSFPSLDANTGGGGSRVPVRGTRSHGLITQRQSMPATFLRRDVHKMTAQLGDLRETKSASSIPKYLKYRAVYDGRFNRLEKVLCKPYTGAEMDSMRSLLRTLPPAPSPSPAPTGET</sequence>
<dbReference type="OrthoDB" id="10069634at2759"/>